<dbReference type="AlphaFoldDB" id="A0A1Y2LRR1"/>
<dbReference type="Gene3D" id="2.60.120.260">
    <property type="entry name" value="Galactose-binding domain-like"/>
    <property type="match status" value="1"/>
</dbReference>
<accession>A0A1Y2LRR1</accession>
<gene>
    <name evidence="3" type="ORF">B5807_08367</name>
</gene>
<dbReference type="EMBL" id="KZ107851">
    <property type="protein sequence ID" value="OSS46289.1"/>
    <property type="molecule type" value="Genomic_DNA"/>
</dbReference>
<dbReference type="Pfam" id="PF00024">
    <property type="entry name" value="PAN_1"/>
    <property type="match status" value="1"/>
</dbReference>
<evidence type="ECO:0000256" key="1">
    <source>
        <dbReference type="SAM" id="SignalP"/>
    </source>
</evidence>
<evidence type="ECO:0000313" key="4">
    <source>
        <dbReference type="Proteomes" id="UP000193240"/>
    </source>
</evidence>
<dbReference type="Gene3D" id="3.50.4.10">
    <property type="entry name" value="Hepatocyte Growth Factor"/>
    <property type="match status" value="1"/>
</dbReference>
<dbReference type="InterPro" id="IPR003609">
    <property type="entry name" value="Pan_app"/>
</dbReference>
<evidence type="ECO:0000313" key="3">
    <source>
        <dbReference type="EMBL" id="OSS46289.1"/>
    </source>
</evidence>
<evidence type="ECO:0000259" key="2">
    <source>
        <dbReference type="PROSITE" id="PS50948"/>
    </source>
</evidence>
<organism evidence="3 4">
    <name type="scientific">Epicoccum nigrum</name>
    <name type="common">Soil fungus</name>
    <name type="synonym">Epicoccum purpurascens</name>
    <dbReference type="NCBI Taxonomy" id="105696"/>
    <lineage>
        <taxon>Eukaryota</taxon>
        <taxon>Fungi</taxon>
        <taxon>Dikarya</taxon>
        <taxon>Ascomycota</taxon>
        <taxon>Pezizomycotina</taxon>
        <taxon>Dothideomycetes</taxon>
        <taxon>Pleosporomycetidae</taxon>
        <taxon>Pleosporales</taxon>
        <taxon>Pleosporineae</taxon>
        <taxon>Didymellaceae</taxon>
        <taxon>Epicoccum</taxon>
    </lineage>
</organism>
<reference evidence="3 4" key="1">
    <citation type="journal article" date="2017" name="Genome Announc.">
        <title>Genome sequence of the saprophytic ascomycete Epicoccum nigrum ICMP 19927 strain isolated from New Zealand.</title>
        <authorList>
            <person name="Fokin M."/>
            <person name="Fleetwood D."/>
            <person name="Weir B.S."/>
            <person name="Villas-Boas S.G."/>
        </authorList>
    </citation>
    <scope>NUCLEOTIDE SEQUENCE [LARGE SCALE GENOMIC DNA]</scope>
    <source>
        <strain evidence="3 4">ICMP 19927</strain>
    </source>
</reference>
<protein>
    <recommendedName>
        <fullName evidence="2">Apple domain-containing protein</fullName>
    </recommendedName>
</protein>
<dbReference type="STRING" id="105696.A0A1Y2LRR1"/>
<keyword evidence="4" id="KW-1185">Reference proteome</keyword>
<dbReference type="InParanoid" id="A0A1Y2LRR1"/>
<proteinExistence type="predicted"/>
<dbReference type="Proteomes" id="UP000193240">
    <property type="component" value="Unassembled WGS sequence"/>
</dbReference>
<sequence length="403" mass="42152">MVVIFSWHIHLLSLAADACVAASYVGGNCYMKSVLNSGSENVNVIGVSVTTRESTGGSTPATPQTCPSNYSCPENNGCTFKGADLRPFTLSCGVDFYGGDLSSQYAQNYQTCTQACADNHDCVAASFTGGKGDGDCYLKSKNNGGTINSNINAVFHDTQVAPSPTPSASSIIALSTSIMSSSATSDVSVSSTIISSSVTVSSSSLVSSTPEVSSTSIISSTSTTPTVTPTPTPLAPGPNVLLNSGFETNGGSTVRVISDWTLVNTVYPVVQSRYAHGGNSYVVMNPRIGSNAELSQTVNSLDTNRLYQFSFWLTPYTTFAANVASCQLDILANDNVVYTKVFGAADAIGTAVAVRYSQYTTSPFPITSAQQTMKFRYQCSFVNSQTSGSSPYIIVDDANLNAA</sequence>
<dbReference type="PROSITE" id="PS50948">
    <property type="entry name" value="PAN"/>
    <property type="match status" value="1"/>
</dbReference>
<feature type="domain" description="Apple" evidence="2">
    <location>
        <begin position="78"/>
        <end position="160"/>
    </location>
</feature>
<name>A0A1Y2LRR1_EPING</name>
<feature type="chain" id="PRO_5012530984" description="Apple domain-containing protein" evidence="1">
    <location>
        <begin position="23"/>
        <end position="403"/>
    </location>
</feature>
<feature type="signal peptide" evidence="1">
    <location>
        <begin position="1"/>
        <end position="22"/>
    </location>
</feature>
<keyword evidence="1" id="KW-0732">Signal</keyword>